<evidence type="ECO:0000256" key="1">
    <source>
        <dbReference type="SAM" id="Phobius"/>
    </source>
</evidence>
<feature type="transmembrane region" description="Helical" evidence="1">
    <location>
        <begin position="7"/>
        <end position="32"/>
    </location>
</feature>
<keyword evidence="1" id="KW-1133">Transmembrane helix</keyword>
<protein>
    <submittedName>
        <fullName evidence="2">Uncharacterized protein</fullName>
    </submittedName>
</protein>
<dbReference type="RefSeq" id="XP_026605663.1">
    <property type="nucleotide sequence ID" value="XM_026744797.1"/>
</dbReference>
<keyword evidence="1" id="KW-0472">Membrane</keyword>
<accession>A0A3D8SIH8</accession>
<dbReference type="AlphaFoldDB" id="A0A3D8SIH8"/>
<dbReference type="Proteomes" id="UP000256690">
    <property type="component" value="Unassembled WGS sequence"/>
</dbReference>
<sequence>MCLFNSFVFFYLLGGLTFIPIVLSLFLLYSYFAFSISPSQSDQESEPADTSICRSNDDQYSLKSRTDELAEKFYRTHDTDVAAGYFVVCREYVPAGVNGKPPERTTPTGEIVASESPSVYQAMYRSLFDRKQAPTIDPVKNVAKNGRRTRNMFYIVLRYRPLRLLPSSSNVHMETDTSGNLDTAT</sequence>
<comment type="caution">
    <text evidence="2">The sequence shown here is derived from an EMBL/GenBank/DDBJ whole genome shotgun (WGS) entry which is preliminary data.</text>
</comment>
<dbReference type="GeneID" id="38113151"/>
<reference evidence="2 3" key="1">
    <citation type="journal article" date="2018" name="IMA Fungus">
        <title>IMA Genome-F 9: Draft genome sequence of Annulohypoxylon stygium, Aspergillus mulundensis, Berkeleyomyces basicola (syn. Thielaviopsis basicola), Ceratocystis smalleyi, two Cercospora beticola strains, Coleophoma cylindrospora, Fusarium fracticaudum, Phialophora cf. hyalina, and Morchella septimelata.</title>
        <authorList>
            <person name="Wingfield B.D."/>
            <person name="Bills G.F."/>
            <person name="Dong Y."/>
            <person name="Huang W."/>
            <person name="Nel W.J."/>
            <person name="Swalarsk-Parry B.S."/>
            <person name="Vaghefi N."/>
            <person name="Wilken P.M."/>
            <person name="An Z."/>
            <person name="de Beer Z.W."/>
            <person name="De Vos L."/>
            <person name="Chen L."/>
            <person name="Duong T.A."/>
            <person name="Gao Y."/>
            <person name="Hammerbacher A."/>
            <person name="Kikkert J.R."/>
            <person name="Li Y."/>
            <person name="Li H."/>
            <person name="Li K."/>
            <person name="Li Q."/>
            <person name="Liu X."/>
            <person name="Ma X."/>
            <person name="Naidoo K."/>
            <person name="Pethybridge S.J."/>
            <person name="Sun J."/>
            <person name="Steenkamp E.T."/>
            <person name="van der Nest M.A."/>
            <person name="van Wyk S."/>
            <person name="Wingfield M.J."/>
            <person name="Xiong C."/>
            <person name="Yue Q."/>
            <person name="Zhang X."/>
        </authorList>
    </citation>
    <scope>NUCLEOTIDE SEQUENCE [LARGE SCALE GENOMIC DNA]</scope>
    <source>
        <strain evidence="2 3">DSM 5745</strain>
    </source>
</reference>
<organism evidence="2 3">
    <name type="scientific">Aspergillus mulundensis</name>
    <dbReference type="NCBI Taxonomy" id="1810919"/>
    <lineage>
        <taxon>Eukaryota</taxon>
        <taxon>Fungi</taxon>
        <taxon>Dikarya</taxon>
        <taxon>Ascomycota</taxon>
        <taxon>Pezizomycotina</taxon>
        <taxon>Eurotiomycetes</taxon>
        <taxon>Eurotiomycetidae</taxon>
        <taxon>Eurotiales</taxon>
        <taxon>Aspergillaceae</taxon>
        <taxon>Aspergillus</taxon>
        <taxon>Aspergillus subgen. Nidulantes</taxon>
    </lineage>
</organism>
<dbReference type="EMBL" id="PVWQ01000003">
    <property type="protein sequence ID" value="RDW86139.1"/>
    <property type="molecule type" value="Genomic_DNA"/>
</dbReference>
<evidence type="ECO:0000313" key="3">
    <source>
        <dbReference type="Proteomes" id="UP000256690"/>
    </source>
</evidence>
<proteinExistence type="predicted"/>
<evidence type="ECO:0000313" key="2">
    <source>
        <dbReference type="EMBL" id="RDW86139.1"/>
    </source>
</evidence>
<name>A0A3D8SIH8_9EURO</name>
<dbReference type="OrthoDB" id="26740at2759"/>
<dbReference type="STRING" id="1810919.A0A3D8SIH8"/>
<keyword evidence="3" id="KW-1185">Reference proteome</keyword>
<keyword evidence="1" id="KW-0812">Transmembrane</keyword>
<gene>
    <name evidence="2" type="ORF">DSM5745_02781</name>
</gene>